<gene>
    <name evidence="1" type="ORF">DILT_LOCUS4961</name>
</gene>
<evidence type="ECO:0000313" key="2">
    <source>
        <dbReference type="Proteomes" id="UP000281553"/>
    </source>
</evidence>
<protein>
    <submittedName>
        <fullName evidence="1">Uncharacterized protein</fullName>
    </submittedName>
</protein>
<sequence length="157" mass="18650">MSLLAAEFFLIKCFWKQRMEELTSLIKRAEVLRQIHSLEVWMTDMEQVLQTNNLGSDLYETLNLFNEHQKFCGAVFFQEERIRRLAQMDITDNDNKEWLAGAHEEFAELLQQYGLWQRPLSPVEVVEDNHQHDLQPSEDKQILFGTIPWALLYNSYN</sequence>
<keyword evidence="2" id="KW-1185">Reference proteome</keyword>
<organism evidence="1 2">
    <name type="scientific">Dibothriocephalus latus</name>
    <name type="common">Fish tapeworm</name>
    <name type="synonym">Diphyllobothrium latum</name>
    <dbReference type="NCBI Taxonomy" id="60516"/>
    <lineage>
        <taxon>Eukaryota</taxon>
        <taxon>Metazoa</taxon>
        <taxon>Spiralia</taxon>
        <taxon>Lophotrochozoa</taxon>
        <taxon>Platyhelminthes</taxon>
        <taxon>Cestoda</taxon>
        <taxon>Eucestoda</taxon>
        <taxon>Diphyllobothriidea</taxon>
        <taxon>Diphyllobothriidae</taxon>
        <taxon>Dibothriocephalus</taxon>
    </lineage>
</organism>
<reference evidence="1 2" key="1">
    <citation type="submission" date="2018-11" db="EMBL/GenBank/DDBJ databases">
        <authorList>
            <consortium name="Pathogen Informatics"/>
        </authorList>
    </citation>
    <scope>NUCLEOTIDE SEQUENCE [LARGE SCALE GENOMIC DNA]</scope>
</reference>
<name>A0A3P7L6J8_DIBLA</name>
<dbReference type="Gene3D" id="1.20.58.60">
    <property type="match status" value="1"/>
</dbReference>
<dbReference type="OrthoDB" id="6306760at2759"/>
<accession>A0A3P7L6J8</accession>
<dbReference type="SUPFAM" id="SSF46966">
    <property type="entry name" value="Spectrin repeat"/>
    <property type="match status" value="1"/>
</dbReference>
<proteinExistence type="predicted"/>
<dbReference type="AlphaFoldDB" id="A0A3P7L6J8"/>
<evidence type="ECO:0000313" key="1">
    <source>
        <dbReference type="EMBL" id="VDN09130.1"/>
    </source>
</evidence>
<dbReference type="EMBL" id="UYRU01046451">
    <property type="protein sequence ID" value="VDN09130.1"/>
    <property type="molecule type" value="Genomic_DNA"/>
</dbReference>
<dbReference type="Proteomes" id="UP000281553">
    <property type="component" value="Unassembled WGS sequence"/>
</dbReference>